<protein>
    <submittedName>
        <fullName evidence="4">Tetraspanin</fullName>
    </submittedName>
</protein>
<keyword evidence="2" id="KW-1133">Transmembrane helix</keyword>
<keyword evidence="2" id="KW-0812">Transmembrane</keyword>
<keyword evidence="2" id="KW-0472">Membrane</keyword>
<name>A0A914XRI0_9BILA</name>
<organism evidence="3 4">
    <name type="scientific">Plectus sambesii</name>
    <dbReference type="NCBI Taxonomy" id="2011161"/>
    <lineage>
        <taxon>Eukaryota</taxon>
        <taxon>Metazoa</taxon>
        <taxon>Ecdysozoa</taxon>
        <taxon>Nematoda</taxon>
        <taxon>Chromadorea</taxon>
        <taxon>Plectida</taxon>
        <taxon>Plectina</taxon>
        <taxon>Plectoidea</taxon>
        <taxon>Plectidae</taxon>
        <taxon>Plectus</taxon>
    </lineage>
</organism>
<feature type="transmembrane region" description="Helical" evidence="2">
    <location>
        <begin position="108"/>
        <end position="134"/>
    </location>
</feature>
<feature type="transmembrane region" description="Helical" evidence="2">
    <location>
        <begin position="64"/>
        <end position="87"/>
    </location>
</feature>
<evidence type="ECO:0000313" key="3">
    <source>
        <dbReference type="Proteomes" id="UP000887566"/>
    </source>
</evidence>
<feature type="region of interest" description="Disordered" evidence="1">
    <location>
        <begin position="238"/>
        <end position="260"/>
    </location>
</feature>
<reference evidence="4" key="1">
    <citation type="submission" date="2022-11" db="UniProtKB">
        <authorList>
            <consortium name="WormBaseParasite"/>
        </authorList>
    </citation>
    <scope>IDENTIFICATION</scope>
</reference>
<evidence type="ECO:0000256" key="1">
    <source>
        <dbReference type="SAM" id="MobiDB-lite"/>
    </source>
</evidence>
<evidence type="ECO:0000256" key="2">
    <source>
        <dbReference type="SAM" id="Phobius"/>
    </source>
</evidence>
<keyword evidence="3" id="KW-1185">Reference proteome</keyword>
<dbReference type="Proteomes" id="UP000887566">
    <property type="component" value="Unplaced"/>
</dbReference>
<feature type="compositionally biased region" description="Polar residues" evidence="1">
    <location>
        <begin position="251"/>
        <end position="260"/>
    </location>
</feature>
<dbReference type="AlphaFoldDB" id="A0A914XRI0"/>
<feature type="transmembrane region" description="Helical" evidence="2">
    <location>
        <begin position="202"/>
        <end position="223"/>
    </location>
</feature>
<feature type="transmembrane region" description="Helical" evidence="2">
    <location>
        <begin position="12"/>
        <end position="31"/>
    </location>
</feature>
<sequence length="260" mass="29216">MIKKAFGSPTLATWYIILAIADLICSIMLSFRKNNGVHNHLYKHYDLIKDVDHAYLKWHLRLHWAALVVGFLILVTEVASICINYFCSKTEVVASERRQDYSCCQRKSLIQCCTITIIVLVEVVWTVIIVLLAVMEFLNLPQEDVAMLLRDVIGVNPALMGELENSNGCCGMILKSGGINYPNENCRNKIAPNCTDQLSESLIGKMTCIFLLIIVCIPILFFIRMCVNRVEKCCKEHASSTPTSEPDDSNPRTPLSTTVL</sequence>
<accession>A0A914XRI0</accession>
<dbReference type="WBParaSite" id="PSAMB.scaffold9946size4493.g33030.t1">
    <property type="protein sequence ID" value="PSAMB.scaffold9946size4493.g33030.t1"/>
    <property type="gene ID" value="PSAMB.scaffold9946size4493.g33030"/>
</dbReference>
<evidence type="ECO:0000313" key="4">
    <source>
        <dbReference type="WBParaSite" id="PSAMB.scaffold9946size4493.g33030.t1"/>
    </source>
</evidence>
<proteinExistence type="predicted"/>